<comment type="caution">
    <text evidence="16">The sequence shown here is derived from an EMBL/GenBank/DDBJ whole genome shotgun (WGS) entry which is preliminary data.</text>
</comment>
<reference evidence="16" key="1">
    <citation type="submission" date="2019-02" db="EMBL/GenBank/DDBJ databases">
        <authorList>
            <person name="Li S.-H."/>
        </authorList>
    </citation>
    <scope>NUCLEOTIDE SEQUENCE</scope>
    <source>
        <strain evidence="16">IMCC14734</strain>
    </source>
</reference>
<accession>A0ABT3TD88</accession>
<keyword evidence="8 13" id="KW-0547">Nucleotide-binding</keyword>
<evidence type="ECO:0000256" key="9">
    <source>
        <dbReference type="ARBA" id="ARBA00022777"/>
    </source>
</evidence>
<evidence type="ECO:0000256" key="8">
    <source>
        <dbReference type="ARBA" id="ARBA00022741"/>
    </source>
</evidence>
<keyword evidence="6 13" id="KW-0831">Ubiquinone biosynthesis</keyword>
<evidence type="ECO:0000256" key="1">
    <source>
        <dbReference type="ARBA" id="ARBA00005020"/>
    </source>
</evidence>
<feature type="coiled-coil region" evidence="14">
    <location>
        <begin position="471"/>
        <end position="505"/>
    </location>
</feature>
<dbReference type="PANTHER" id="PTHR10566:SF113">
    <property type="entry name" value="PROTEIN ACTIVITY OF BC1 COMPLEX KINASE 7, CHLOROPLASTIC"/>
    <property type="match status" value="1"/>
</dbReference>
<keyword evidence="3 13" id="KW-1003">Cell membrane</keyword>
<protein>
    <recommendedName>
        <fullName evidence="13">Probable protein kinase UbiB</fullName>
        <ecNumber evidence="13">2.7.-.-</ecNumber>
    </recommendedName>
    <alternativeName>
        <fullName evidence="13">Ubiquinone biosynthesis protein UbiB</fullName>
    </alternativeName>
</protein>
<comment type="similarity">
    <text evidence="13">Belongs to the ABC1 family. UbiB subfamily.</text>
</comment>
<dbReference type="CDD" id="cd13972">
    <property type="entry name" value="UbiB"/>
    <property type="match status" value="1"/>
</dbReference>
<evidence type="ECO:0000256" key="11">
    <source>
        <dbReference type="ARBA" id="ARBA00022989"/>
    </source>
</evidence>
<dbReference type="InterPro" id="IPR011009">
    <property type="entry name" value="Kinase-like_dom_sf"/>
</dbReference>
<dbReference type="InterPro" id="IPR004147">
    <property type="entry name" value="ABC1_dom"/>
</dbReference>
<comment type="function">
    <text evidence="13">Is probably a protein kinase regulator of UbiI activity which is involved in aerobic coenzyme Q (ubiquinone) biosynthesis.</text>
</comment>
<dbReference type="PANTHER" id="PTHR10566">
    <property type="entry name" value="CHAPERONE-ACTIVITY OF BC1 COMPLEX CABC1 -RELATED"/>
    <property type="match status" value="1"/>
</dbReference>
<sequence>MSRPSRLYRILSVFSRYRLDSFIEQDRLPTSLRIALRCAPWRLLPQAQQERGIRLRMALEELGPVFIKFGQMLSTRRDLLPTDIADELAKLQDDVPPFDPEQATAIIEQALGAPVDEVFAAFETQPLASASVAQVHSARLHSGEDVVVKVVRPGIDKVIRQDLALLFTLARLIQRYFPDGHRLRPVEVVADYEITILDELDLQREAANASQLRRNFIDSNLLYIPEVHWDYTRNNVYVMERISGIPVTDLETLRARGTDLKLLAERGVEIFFTQVFRDSFFHADMHPGNIFVDASDPADPRYIGIDCAIIGTLSDSDQYYLARNLLAIFQRDYRECAQLHVECGWVPPTTKAHEFESALRAVCEPVFEKPIAEISFGQLLIYLFQTARRFNMEVQPSLVLLQKTLLNIEGLGRQLYPQLDLWTTAQPFLEKWVEQRYSPQGIFDRLRRHAPGWLEQLPQLPEAMFENLQHTRNLDQQSEMQKQQLQRLQQQVQREDSQRKRLVLAMLLFGGAAATAFPEGLQQVSQWPLASWGLIGIGLYLLWPRRQP</sequence>
<evidence type="ECO:0000256" key="5">
    <source>
        <dbReference type="ARBA" id="ARBA00022679"/>
    </source>
</evidence>
<dbReference type="NCBIfam" id="TIGR01982">
    <property type="entry name" value="UbiB"/>
    <property type="match status" value="1"/>
</dbReference>
<gene>
    <name evidence="13 16" type="primary">ubiB</name>
    <name evidence="16" type="ORF">EYC98_02810</name>
</gene>
<dbReference type="EMBL" id="SHNN01000001">
    <property type="protein sequence ID" value="MCX2979790.1"/>
    <property type="molecule type" value="Genomic_DNA"/>
</dbReference>
<keyword evidence="11 13" id="KW-1133">Transmembrane helix</keyword>
<keyword evidence="14" id="KW-0175">Coiled coil</keyword>
<evidence type="ECO:0000256" key="6">
    <source>
        <dbReference type="ARBA" id="ARBA00022688"/>
    </source>
</evidence>
<keyword evidence="7 13" id="KW-0812">Transmembrane</keyword>
<evidence type="ECO:0000256" key="2">
    <source>
        <dbReference type="ARBA" id="ARBA00009670"/>
    </source>
</evidence>
<dbReference type="InterPro" id="IPR050154">
    <property type="entry name" value="UbiB_kinase"/>
</dbReference>
<dbReference type="InterPro" id="IPR045308">
    <property type="entry name" value="UbiB_bact"/>
</dbReference>
<evidence type="ECO:0000259" key="15">
    <source>
        <dbReference type="Pfam" id="PF03109"/>
    </source>
</evidence>
<comment type="similarity">
    <text evidence="2">Belongs to the protein kinase superfamily. ADCK protein kinase family.</text>
</comment>
<proteinExistence type="inferred from homology"/>
<dbReference type="InterPro" id="IPR010232">
    <property type="entry name" value="UbiB"/>
</dbReference>
<dbReference type="HAMAP" id="MF_00414">
    <property type="entry name" value="UbiB"/>
    <property type="match status" value="1"/>
</dbReference>
<evidence type="ECO:0000313" key="17">
    <source>
        <dbReference type="Proteomes" id="UP001143362"/>
    </source>
</evidence>
<evidence type="ECO:0000256" key="13">
    <source>
        <dbReference type="HAMAP-Rule" id="MF_00414"/>
    </source>
</evidence>
<feature type="active site" description="Proton acceptor" evidence="13">
    <location>
        <position position="284"/>
    </location>
</feature>
<name>A0ABT3TD88_9GAMM</name>
<keyword evidence="12 13" id="KW-0472">Membrane</keyword>
<evidence type="ECO:0000313" key="16">
    <source>
        <dbReference type="EMBL" id="MCX2979790.1"/>
    </source>
</evidence>
<evidence type="ECO:0000256" key="10">
    <source>
        <dbReference type="ARBA" id="ARBA00022840"/>
    </source>
</evidence>
<dbReference type="Pfam" id="PF03109">
    <property type="entry name" value="ABC1"/>
    <property type="match status" value="1"/>
</dbReference>
<dbReference type="SUPFAM" id="SSF56112">
    <property type="entry name" value="Protein kinase-like (PK-like)"/>
    <property type="match status" value="1"/>
</dbReference>
<keyword evidence="4" id="KW-0997">Cell inner membrane</keyword>
<feature type="binding site" evidence="13">
    <location>
        <position position="149"/>
    </location>
    <ligand>
        <name>ATP</name>
        <dbReference type="ChEBI" id="CHEBI:30616"/>
    </ligand>
</feature>
<feature type="binding site" evidence="13">
    <location>
        <begin position="127"/>
        <end position="135"/>
    </location>
    <ligand>
        <name>ATP</name>
        <dbReference type="ChEBI" id="CHEBI:30616"/>
    </ligand>
</feature>
<comment type="pathway">
    <text evidence="1 13">Cofactor biosynthesis; ubiquinone biosynthesis [regulation].</text>
</comment>
<evidence type="ECO:0000256" key="14">
    <source>
        <dbReference type="SAM" id="Coils"/>
    </source>
</evidence>
<dbReference type="Proteomes" id="UP001143362">
    <property type="component" value="Unassembled WGS sequence"/>
</dbReference>
<evidence type="ECO:0000256" key="4">
    <source>
        <dbReference type="ARBA" id="ARBA00022519"/>
    </source>
</evidence>
<evidence type="ECO:0000256" key="3">
    <source>
        <dbReference type="ARBA" id="ARBA00022475"/>
    </source>
</evidence>
<evidence type="ECO:0000256" key="12">
    <source>
        <dbReference type="ARBA" id="ARBA00023136"/>
    </source>
</evidence>
<dbReference type="RefSeq" id="WP_279243785.1">
    <property type="nucleotide sequence ID" value="NZ_SHNN01000001.1"/>
</dbReference>
<keyword evidence="16" id="KW-0830">Ubiquinone</keyword>
<keyword evidence="9 13" id="KW-0418">Kinase</keyword>
<evidence type="ECO:0000256" key="7">
    <source>
        <dbReference type="ARBA" id="ARBA00022692"/>
    </source>
</evidence>
<keyword evidence="5 13" id="KW-0808">Transferase</keyword>
<feature type="domain" description="ABC1 atypical kinase-like" evidence="15">
    <location>
        <begin position="90"/>
        <end position="339"/>
    </location>
</feature>
<organism evidence="16 17">
    <name type="scientific">Candidatus Litorirhabdus singularis</name>
    <dbReference type="NCBI Taxonomy" id="2518993"/>
    <lineage>
        <taxon>Bacteria</taxon>
        <taxon>Pseudomonadati</taxon>
        <taxon>Pseudomonadota</taxon>
        <taxon>Gammaproteobacteria</taxon>
        <taxon>Cellvibrionales</taxon>
        <taxon>Halieaceae</taxon>
        <taxon>Candidatus Litorirhabdus</taxon>
    </lineage>
</organism>
<keyword evidence="10 13" id="KW-0067">ATP-binding</keyword>
<keyword evidence="17" id="KW-1185">Reference proteome</keyword>
<dbReference type="EC" id="2.7.-.-" evidence="13"/>
<dbReference type="NCBIfam" id="NF003404">
    <property type="entry name" value="PRK04750.1"/>
    <property type="match status" value="1"/>
</dbReference>